<feature type="compositionally biased region" description="Basic and acidic residues" evidence="1">
    <location>
        <begin position="409"/>
        <end position="435"/>
    </location>
</feature>
<feature type="compositionally biased region" description="Low complexity" evidence="1">
    <location>
        <begin position="1"/>
        <end position="27"/>
    </location>
</feature>
<feature type="domain" description="PWWP" evidence="2">
    <location>
        <begin position="176"/>
        <end position="248"/>
    </location>
</feature>
<feature type="compositionally biased region" description="Basic and acidic residues" evidence="1">
    <location>
        <begin position="561"/>
        <end position="613"/>
    </location>
</feature>
<dbReference type="AlphaFoldDB" id="A0AAX6MP73"/>
<dbReference type="PROSITE" id="PS50812">
    <property type="entry name" value="PWWP"/>
    <property type="match status" value="1"/>
</dbReference>
<proteinExistence type="predicted"/>
<evidence type="ECO:0000259" key="2">
    <source>
        <dbReference type="PROSITE" id="PS50812"/>
    </source>
</evidence>
<feature type="region of interest" description="Disordered" evidence="1">
    <location>
        <begin position="306"/>
        <end position="435"/>
    </location>
</feature>
<accession>A0AAX6MP73</accession>
<feature type="region of interest" description="Disordered" evidence="1">
    <location>
        <begin position="534"/>
        <end position="620"/>
    </location>
</feature>
<sequence>MSDETAAQSATAQAPDAAPTAPGDTTSESVAPAADAKPIEKESAPTADDAKAKEDVSTEKPSEAKESTSADTETAPASAPADEKSADADVEMTDKPAEETQQPAADAKVDSDKAAEEPSQADQEETTGAAEGAAADTESTPGDKSKARRKSTGDTKGKKLNKKASRAKILHIDAKPGEQYFAKLKGFPPWPVIIAEEDMLPPSMLSTRPVTAARPDGTYREDFADGGKRVADRTFPVMYLHTNEFSWTNNTDLSELDPTTVASMITTKMRKDLQNAHLLAAEQNSLDYYKNVLREFEEQRLAKLEAKKAKSAKTPKKGAKAAEAATAEEDEDIEMPDADEGDDAESVEKKPKSKKRKAEDETSTPQRSESVKKPKIKLTNSSTPKAANGVQSPSTQDSSKGVKVKAKSSKKEKADSKKEKEASAPKEPELSPEERHVRKEKEILFLRHRLQKGLLIRDQEPKEEEMRSMSEFLAKLETFPDLEVSIIRATKINKVLKAILKLDTIPKEEEYEFKPRSQTLLNKWNKLLATDEAAPAPANGVNGASGSSAKGGKGAANGVKETSEQKESSEKEDAKVDAPEKETKDEADSKAESAGEEKTDSEKNADASTKEAAAEVEAAA</sequence>
<comment type="caution">
    <text evidence="3">The sequence shown here is derived from an EMBL/GenBank/DDBJ whole genome shotgun (WGS) entry which is preliminary data.</text>
</comment>
<keyword evidence="4" id="KW-1185">Reference proteome</keyword>
<dbReference type="InterPro" id="IPR000313">
    <property type="entry name" value="PWWP_dom"/>
</dbReference>
<feature type="compositionally biased region" description="Acidic residues" evidence="1">
    <location>
        <begin position="326"/>
        <end position="345"/>
    </location>
</feature>
<dbReference type="SUPFAM" id="SSF63748">
    <property type="entry name" value="Tudor/PWWP/MBT"/>
    <property type="match status" value="1"/>
</dbReference>
<feature type="compositionally biased region" description="Low complexity" evidence="1">
    <location>
        <begin position="126"/>
        <end position="138"/>
    </location>
</feature>
<dbReference type="Proteomes" id="UP001369815">
    <property type="component" value="Unassembled WGS sequence"/>
</dbReference>
<feature type="compositionally biased region" description="Basic and acidic residues" evidence="1">
    <location>
        <begin position="141"/>
        <end position="157"/>
    </location>
</feature>
<reference evidence="3 4" key="1">
    <citation type="journal article" date="2024" name="Front Chem Biol">
        <title>Unveiling the potential of Daldinia eschscholtzii MFLUCC 19-0629 through bioactivity and bioinformatics studies for enhanced sustainable agriculture production.</title>
        <authorList>
            <person name="Brooks S."/>
            <person name="Weaver J.A."/>
            <person name="Klomchit A."/>
            <person name="Alharthi S.A."/>
            <person name="Onlamun T."/>
            <person name="Nurani R."/>
            <person name="Vong T.K."/>
            <person name="Alberti F."/>
            <person name="Greco C."/>
        </authorList>
    </citation>
    <scope>NUCLEOTIDE SEQUENCE [LARGE SCALE GENOMIC DNA]</scope>
    <source>
        <strain evidence="3">MFLUCC 19-0629</strain>
    </source>
</reference>
<gene>
    <name evidence="3" type="ORF">Daesc_004402</name>
</gene>
<feature type="compositionally biased region" description="Basic and acidic residues" evidence="1">
    <location>
        <begin position="107"/>
        <end position="116"/>
    </location>
</feature>
<dbReference type="Pfam" id="PF00855">
    <property type="entry name" value="PWWP"/>
    <property type="match status" value="1"/>
</dbReference>
<feature type="compositionally biased region" description="Low complexity" evidence="1">
    <location>
        <begin position="534"/>
        <end position="548"/>
    </location>
</feature>
<feature type="compositionally biased region" description="Basic and acidic residues" evidence="1">
    <location>
        <begin position="81"/>
        <end position="98"/>
    </location>
</feature>
<dbReference type="EMBL" id="JBANMG010000004">
    <property type="protein sequence ID" value="KAK6954435.1"/>
    <property type="molecule type" value="Genomic_DNA"/>
</dbReference>
<evidence type="ECO:0000313" key="4">
    <source>
        <dbReference type="Proteomes" id="UP001369815"/>
    </source>
</evidence>
<protein>
    <recommendedName>
        <fullName evidence="2">PWWP domain-containing protein</fullName>
    </recommendedName>
</protein>
<feature type="compositionally biased region" description="Basic and acidic residues" evidence="1">
    <location>
        <begin position="37"/>
        <end position="68"/>
    </location>
</feature>
<dbReference type="Gene3D" id="2.30.30.140">
    <property type="match status" value="1"/>
</dbReference>
<dbReference type="SMART" id="SM00293">
    <property type="entry name" value="PWWP"/>
    <property type="match status" value="1"/>
</dbReference>
<evidence type="ECO:0000256" key="1">
    <source>
        <dbReference type="SAM" id="MobiDB-lite"/>
    </source>
</evidence>
<feature type="region of interest" description="Disordered" evidence="1">
    <location>
        <begin position="1"/>
        <end position="164"/>
    </location>
</feature>
<organism evidence="3 4">
    <name type="scientific">Daldinia eschscholtzii</name>
    <dbReference type="NCBI Taxonomy" id="292717"/>
    <lineage>
        <taxon>Eukaryota</taxon>
        <taxon>Fungi</taxon>
        <taxon>Dikarya</taxon>
        <taxon>Ascomycota</taxon>
        <taxon>Pezizomycotina</taxon>
        <taxon>Sordariomycetes</taxon>
        <taxon>Xylariomycetidae</taxon>
        <taxon>Xylariales</taxon>
        <taxon>Hypoxylaceae</taxon>
        <taxon>Daldinia</taxon>
    </lineage>
</organism>
<feature type="compositionally biased region" description="Basic residues" evidence="1">
    <location>
        <begin position="309"/>
        <end position="319"/>
    </location>
</feature>
<feature type="compositionally biased region" description="Polar residues" evidence="1">
    <location>
        <begin position="378"/>
        <end position="396"/>
    </location>
</feature>
<evidence type="ECO:0000313" key="3">
    <source>
        <dbReference type="EMBL" id="KAK6954435.1"/>
    </source>
</evidence>
<name>A0AAX6MP73_9PEZI</name>